<name>A0A7S0MQF0_9CRYP</name>
<organism evidence="2">
    <name type="scientific">Cryptomonas curvata</name>
    <dbReference type="NCBI Taxonomy" id="233186"/>
    <lineage>
        <taxon>Eukaryota</taxon>
        <taxon>Cryptophyceae</taxon>
        <taxon>Cryptomonadales</taxon>
        <taxon>Cryptomonadaceae</taxon>
        <taxon>Cryptomonas</taxon>
    </lineage>
</organism>
<accession>A0A7S0MQF0</accession>
<sequence>MNVIFGVFVIGNAVIDHFRPSPLTDQDTTSFWNRVSGLLVGFVVCSVIGQAIDTGRRRLFHRAVKVLPSSHFLDNFFDCASFVLSWVAYASSCNHHHVEDVCADHTLRR</sequence>
<gene>
    <name evidence="2" type="ORF">CCUR1050_LOCUS25550</name>
</gene>
<reference evidence="2" key="1">
    <citation type="submission" date="2021-01" db="EMBL/GenBank/DDBJ databases">
        <authorList>
            <person name="Corre E."/>
            <person name="Pelletier E."/>
            <person name="Niang G."/>
            <person name="Scheremetjew M."/>
            <person name="Finn R."/>
            <person name="Kale V."/>
            <person name="Holt S."/>
            <person name="Cochrane G."/>
            <person name="Meng A."/>
            <person name="Brown T."/>
            <person name="Cohen L."/>
        </authorList>
    </citation>
    <scope>NUCLEOTIDE SEQUENCE</scope>
    <source>
        <strain evidence="2">CCAP979/52</strain>
    </source>
</reference>
<dbReference type="AlphaFoldDB" id="A0A7S0MQF0"/>
<keyword evidence="1" id="KW-0472">Membrane</keyword>
<protein>
    <submittedName>
        <fullName evidence="2">Uncharacterized protein</fullName>
    </submittedName>
</protein>
<feature type="transmembrane region" description="Helical" evidence="1">
    <location>
        <begin position="31"/>
        <end position="52"/>
    </location>
</feature>
<dbReference type="EMBL" id="HBEZ01046316">
    <property type="protein sequence ID" value="CAD8648401.1"/>
    <property type="molecule type" value="Transcribed_RNA"/>
</dbReference>
<keyword evidence="1" id="KW-1133">Transmembrane helix</keyword>
<evidence type="ECO:0000313" key="2">
    <source>
        <dbReference type="EMBL" id="CAD8648401.1"/>
    </source>
</evidence>
<proteinExistence type="predicted"/>
<evidence type="ECO:0000256" key="1">
    <source>
        <dbReference type="SAM" id="Phobius"/>
    </source>
</evidence>
<keyword evidence="1" id="KW-0812">Transmembrane</keyword>